<protein>
    <submittedName>
        <fullName evidence="1">Uncharacterized protein</fullName>
    </submittedName>
</protein>
<dbReference type="EMBL" id="VOHS01000034">
    <property type="protein sequence ID" value="TWV96272.1"/>
    <property type="molecule type" value="Genomic_DNA"/>
</dbReference>
<name>A0A5C6LRP9_9BACT</name>
<dbReference type="Proteomes" id="UP000318815">
    <property type="component" value="Unassembled WGS sequence"/>
</dbReference>
<accession>A0A5C6LRP9</accession>
<dbReference type="AlphaFoldDB" id="A0A5C6LRP9"/>
<gene>
    <name evidence="1" type="ORF">FEF09_23150</name>
</gene>
<reference evidence="1 2" key="1">
    <citation type="submission" date="2019-08" db="EMBL/GenBank/DDBJ databases">
        <title>Whole genome sequencing of chitin degrading bacteria Chitinophaga pinensis YS16.</title>
        <authorList>
            <person name="Singh R.P."/>
            <person name="Manchanda G."/>
            <person name="Maurya I.K."/>
            <person name="Joshi N.K."/>
            <person name="Srivastava A.K."/>
        </authorList>
    </citation>
    <scope>NUCLEOTIDE SEQUENCE [LARGE SCALE GENOMIC DNA]</scope>
    <source>
        <strain evidence="1 2">YS-16</strain>
    </source>
</reference>
<evidence type="ECO:0000313" key="2">
    <source>
        <dbReference type="Proteomes" id="UP000318815"/>
    </source>
</evidence>
<organism evidence="1 2">
    <name type="scientific">Chitinophaga pinensis</name>
    <dbReference type="NCBI Taxonomy" id="79329"/>
    <lineage>
        <taxon>Bacteria</taxon>
        <taxon>Pseudomonadati</taxon>
        <taxon>Bacteroidota</taxon>
        <taxon>Chitinophagia</taxon>
        <taxon>Chitinophagales</taxon>
        <taxon>Chitinophagaceae</taxon>
        <taxon>Chitinophaga</taxon>
    </lineage>
</organism>
<proteinExistence type="predicted"/>
<keyword evidence="2" id="KW-1185">Reference proteome</keyword>
<dbReference type="RefSeq" id="WP_146307310.1">
    <property type="nucleotide sequence ID" value="NZ_VOHS01000034.1"/>
</dbReference>
<sequence length="82" mass="9389">MQYQSIQPNSMLREQVGHFWVTEGEIPAGQSITFRSMVDAYPGMIFIEDPAAFFTGQHSAKKQHIFLHGASTFCFEKNCREM</sequence>
<evidence type="ECO:0000313" key="1">
    <source>
        <dbReference type="EMBL" id="TWV96272.1"/>
    </source>
</evidence>
<comment type="caution">
    <text evidence="1">The sequence shown here is derived from an EMBL/GenBank/DDBJ whole genome shotgun (WGS) entry which is preliminary data.</text>
</comment>